<dbReference type="RefSeq" id="WP_167523822.1">
    <property type="nucleotide sequence ID" value="NZ_VIWW01000003.1"/>
</dbReference>
<keyword evidence="2" id="KW-0732">Signal</keyword>
<accession>A0A561TUK1</accession>
<protein>
    <submittedName>
        <fullName evidence="3">Uncharacterized protein</fullName>
    </submittedName>
</protein>
<keyword evidence="1" id="KW-0472">Membrane</keyword>
<gene>
    <name evidence="3" type="ORF">FHX80_13206</name>
</gene>
<dbReference type="AlphaFoldDB" id="A0A561TUK1"/>
<comment type="caution">
    <text evidence="3">The sequence shown here is derived from an EMBL/GenBank/DDBJ whole genome shotgun (WGS) entry which is preliminary data.</text>
</comment>
<proteinExistence type="predicted"/>
<feature type="transmembrane region" description="Helical" evidence="1">
    <location>
        <begin position="47"/>
        <end position="67"/>
    </location>
</feature>
<reference evidence="3 4" key="1">
    <citation type="submission" date="2019-06" db="EMBL/GenBank/DDBJ databases">
        <title>Sequencing the genomes of 1000 actinobacteria strains.</title>
        <authorList>
            <person name="Klenk H.-P."/>
        </authorList>
    </citation>
    <scope>NUCLEOTIDE SEQUENCE [LARGE SCALE GENOMIC DNA]</scope>
    <source>
        <strain evidence="3 4">DSM 42059</strain>
    </source>
</reference>
<feature type="chain" id="PRO_5038466495" evidence="2">
    <location>
        <begin position="29"/>
        <end position="203"/>
    </location>
</feature>
<evidence type="ECO:0000313" key="4">
    <source>
        <dbReference type="Proteomes" id="UP000318186"/>
    </source>
</evidence>
<organism evidence="3 4">
    <name type="scientific">Streptomyces brevispora</name>
    <dbReference type="NCBI Taxonomy" id="887462"/>
    <lineage>
        <taxon>Bacteria</taxon>
        <taxon>Bacillati</taxon>
        <taxon>Actinomycetota</taxon>
        <taxon>Actinomycetes</taxon>
        <taxon>Kitasatosporales</taxon>
        <taxon>Streptomycetaceae</taxon>
        <taxon>Streptomyces</taxon>
    </lineage>
</organism>
<keyword evidence="1" id="KW-0812">Transmembrane</keyword>
<name>A0A561TUK1_9ACTN</name>
<keyword evidence="1" id="KW-1133">Transmembrane helix</keyword>
<sequence>MFRYWFAIVRRTAVAAASAAVVSGAAMAGVLISEDSNAWSIALRRGALGGLLVGVVLAGVIATSNTLHARRTASRHGLTLSPDAAAGTRTTVFRASVPVGTTAYQLTDSVLHALKQAPFTRIDEVQEFTHGKLSLVCASSLANPVKLSISIETDQNTATVTMEARPVSTWKRLDGGASWSVLTAAEPHVRGAVHPDAGGTSTA</sequence>
<evidence type="ECO:0000256" key="1">
    <source>
        <dbReference type="SAM" id="Phobius"/>
    </source>
</evidence>
<evidence type="ECO:0000256" key="2">
    <source>
        <dbReference type="SAM" id="SignalP"/>
    </source>
</evidence>
<feature type="signal peptide" evidence="2">
    <location>
        <begin position="1"/>
        <end position="28"/>
    </location>
</feature>
<dbReference type="Proteomes" id="UP000318186">
    <property type="component" value="Unassembled WGS sequence"/>
</dbReference>
<dbReference type="EMBL" id="VIWW01000003">
    <property type="protein sequence ID" value="TWF90790.1"/>
    <property type="molecule type" value="Genomic_DNA"/>
</dbReference>
<evidence type="ECO:0000313" key="3">
    <source>
        <dbReference type="EMBL" id="TWF90790.1"/>
    </source>
</evidence>